<organism evidence="4 5">
    <name type="scientific">Streptomyces crystallinus</name>
    <dbReference type="NCBI Taxonomy" id="68191"/>
    <lineage>
        <taxon>Bacteria</taxon>
        <taxon>Bacillati</taxon>
        <taxon>Actinomycetota</taxon>
        <taxon>Actinomycetes</taxon>
        <taxon>Kitasatosporales</taxon>
        <taxon>Streptomycetaceae</taxon>
        <taxon>Streptomyces</taxon>
    </lineage>
</organism>
<evidence type="ECO:0000256" key="3">
    <source>
        <dbReference type="SAM" id="Phobius"/>
    </source>
</evidence>
<evidence type="ECO:0000256" key="1">
    <source>
        <dbReference type="SAM" id="Coils"/>
    </source>
</evidence>
<dbReference type="EMBL" id="BAAACA010000037">
    <property type="protein sequence ID" value="GAA0615546.1"/>
    <property type="molecule type" value="Genomic_DNA"/>
</dbReference>
<keyword evidence="3" id="KW-0812">Transmembrane</keyword>
<gene>
    <name evidence="4" type="ORF">GCM10010394_51910</name>
</gene>
<evidence type="ECO:0000313" key="4">
    <source>
        <dbReference type="EMBL" id="GAA0615546.1"/>
    </source>
</evidence>
<evidence type="ECO:0000313" key="5">
    <source>
        <dbReference type="Proteomes" id="UP001500668"/>
    </source>
</evidence>
<protein>
    <recommendedName>
        <fullName evidence="6">Secreted protein</fullName>
    </recommendedName>
</protein>
<keyword evidence="1" id="KW-0175">Coiled coil</keyword>
<sequence length="345" mass="36163">MPRGRHRHSPPLHRLLSPSAVAGAAVFCAGGAWLFDQPLALRGLAAAAAAAAVTGSVLMRGWDRAAGRRVAELTRSRAADQWRTEERIAELEADLEESRELRGRLDAKLRAKRMELAGLRGEHAALLRRYATAETERASALEGRRKLALEAGAPKALPAAASTPTPAAYAAASKALENLPYARRAQQARSAAAAVEQAREAARAATAPQQSAETRAPAPRPAEEAREQQGKRSAAAGSGEHVRPSSAALPALPAAPKPVAAAVVPHVARPAARPEGSFDFFGTAAEKEAAIEAAAGEDLADVVGEEVLAERPQTGPERVVGKVIDLTAHDETEQLDVVVLRTAIS</sequence>
<dbReference type="RefSeq" id="WP_344077264.1">
    <property type="nucleotide sequence ID" value="NZ_BAAACA010000037.1"/>
</dbReference>
<keyword evidence="3" id="KW-0472">Membrane</keyword>
<keyword evidence="3" id="KW-1133">Transmembrane helix</keyword>
<feature type="transmembrane region" description="Helical" evidence="3">
    <location>
        <begin position="12"/>
        <end position="33"/>
    </location>
</feature>
<feature type="coiled-coil region" evidence="1">
    <location>
        <begin position="81"/>
        <end position="136"/>
    </location>
</feature>
<feature type="compositionally biased region" description="Basic and acidic residues" evidence="2">
    <location>
        <begin position="221"/>
        <end position="230"/>
    </location>
</feature>
<keyword evidence="5" id="KW-1185">Reference proteome</keyword>
<name>A0ABP3RVX8_9ACTN</name>
<feature type="compositionally biased region" description="Low complexity" evidence="2">
    <location>
        <begin position="203"/>
        <end position="217"/>
    </location>
</feature>
<reference evidence="5" key="1">
    <citation type="journal article" date="2019" name="Int. J. Syst. Evol. Microbiol.">
        <title>The Global Catalogue of Microorganisms (GCM) 10K type strain sequencing project: providing services to taxonomists for standard genome sequencing and annotation.</title>
        <authorList>
            <consortium name="The Broad Institute Genomics Platform"/>
            <consortium name="The Broad Institute Genome Sequencing Center for Infectious Disease"/>
            <person name="Wu L."/>
            <person name="Ma J."/>
        </authorList>
    </citation>
    <scope>NUCLEOTIDE SEQUENCE [LARGE SCALE GENOMIC DNA]</scope>
    <source>
        <strain evidence="5">JCM 5067</strain>
    </source>
</reference>
<dbReference type="Proteomes" id="UP001500668">
    <property type="component" value="Unassembled WGS sequence"/>
</dbReference>
<comment type="caution">
    <text evidence="4">The sequence shown here is derived from an EMBL/GenBank/DDBJ whole genome shotgun (WGS) entry which is preliminary data.</text>
</comment>
<evidence type="ECO:0008006" key="6">
    <source>
        <dbReference type="Google" id="ProtNLM"/>
    </source>
</evidence>
<proteinExistence type="predicted"/>
<feature type="region of interest" description="Disordered" evidence="2">
    <location>
        <begin position="192"/>
        <end position="245"/>
    </location>
</feature>
<accession>A0ABP3RVX8</accession>
<evidence type="ECO:0000256" key="2">
    <source>
        <dbReference type="SAM" id="MobiDB-lite"/>
    </source>
</evidence>